<evidence type="ECO:0000256" key="6">
    <source>
        <dbReference type="SAM" id="SignalP"/>
    </source>
</evidence>
<dbReference type="KEGG" id="som:SOMG_03556"/>
<evidence type="ECO:0000313" key="7">
    <source>
        <dbReference type="EMBL" id="WBW73857.1"/>
    </source>
</evidence>
<feature type="disulfide bond" evidence="5">
    <location>
        <begin position="412"/>
        <end position="424"/>
    </location>
</feature>
<dbReference type="RefSeq" id="XP_056038100.1">
    <property type="nucleotide sequence ID" value="XM_056182346.1"/>
</dbReference>
<dbReference type="EMBL" id="CP115612">
    <property type="protein sequence ID" value="WBW73857.1"/>
    <property type="molecule type" value="Genomic_DNA"/>
</dbReference>
<evidence type="ECO:0000256" key="3">
    <source>
        <dbReference type="ARBA" id="ARBA00023180"/>
    </source>
</evidence>
<sequence>MRLYSFSLWFFALVVGSVSARVSDSETFKNTFNLQEHLGSLSIYHEPYFAGLSSKFPESCEIRQLHILQRHGSRNPTAGDSITNAGYLAQVQDQLINGTFPINYTVPGNPFQFIKSWVPVINPSNADKLSSSGRLELFEMGREIFSRYNKLFDSDVYEINTAAQDRVVESATWYTYGMFGEEMANKTKYIYLAEDETAGANTLSGHKACNVYNEKKINQKKTKHVLSEWEEIFLSPIKTRLNPYFSDYNLTNDDVRSFFYLCAFEVALKDESDFCSLFTPSEVINFEYDYDLKFSFHTGPASEWSSIMGGAYIHNLAESLRSISNETNHQKTFFAFTHDTHIFAVETALGFFPDITHENPLPATFNPYTYSAKTSSFVPFAGNLITELFQCQDQKYYVRHLVNQQVFPLTDCGYGPSHSSDGMCELSAYLNSPVRVNSTNNGTNIFNAACEAQPTNVTVHY</sequence>
<gene>
    <name evidence="7" type="ORF">SOMG_03556</name>
</gene>
<feature type="disulfide bond" evidence="5">
    <location>
        <begin position="262"/>
        <end position="275"/>
    </location>
</feature>
<dbReference type="PANTHER" id="PTHR20963">
    <property type="entry name" value="MULTIPLE INOSITOL POLYPHOSPHATE PHOSPHATASE-RELATED"/>
    <property type="match status" value="1"/>
</dbReference>
<protein>
    <submittedName>
        <fullName evidence="7">Multiple inositol polyphosphate phosphatase</fullName>
    </submittedName>
</protein>
<dbReference type="SUPFAM" id="SSF53254">
    <property type="entry name" value="Phosphoglycerate mutase-like"/>
    <property type="match status" value="1"/>
</dbReference>
<evidence type="ECO:0000313" key="8">
    <source>
        <dbReference type="Proteomes" id="UP001212411"/>
    </source>
</evidence>
<dbReference type="PIRSF" id="PIRSF000894">
    <property type="entry name" value="Acid_phosphatase"/>
    <property type="match status" value="1"/>
</dbReference>
<dbReference type="Gene3D" id="3.40.50.1240">
    <property type="entry name" value="Phosphoglycerate mutase-like"/>
    <property type="match status" value="1"/>
</dbReference>
<dbReference type="PANTHER" id="PTHR20963:SF18">
    <property type="entry name" value="ACID PHOSPHATASE PHO11-RELATED"/>
    <property type="match status" value="1"/>
</dbReference>
<feature type="active site" description="Proton donor" evidence="4">
    <location>
        <position position="339"/>
    </location>
</feature>
<keyword evidence="3" id="KW-0325">Glycoprotein</keyword>
<dbReference type="InterPro" id="IPR000560">
    <property type="entry name" value="His_Pase_clade-2"/>
</dbReference>
<keyword evidence="5" id="KW-1015">Disulfide bond</keyword>
<dbReference type="PROSITE" id="PS00616">
    <property type="entry name" value="HIS_ACID_PHOSPHAT_1"/>
    <property type="match status" value="1"/>
</dbReference>
<dbReference type="AlphaFoldDB" id="A0AAE9WEQ2"/>
<feature type="active site" description="Nucleophile" evidence="4">
    <location>
        <position position="71"/>
    </location>
</feature>
<reference evidence="7 8" key="1">
    <citation type="journal article" date="2023" name="G3 (Bethesda)">
        <title>A high-quality reference genome for the fission yeast Schizosaccharomyces osmophilus.</title>
        <authorList>
            <person name="Jia G.S."/>
            <person name="Zhang W.C."/>
            <person name="Liang Y."/>
            <person name="Liu X.H."/>
            <person name="Rhind N."/>
            <person name="Pidoux A."/>
            <person name="Brysch-Herzberg M."/>
            <person name="Du L.L."/>
        </authorList>
    </citation>
    <scope>NUCLEOTIDE SEQUENCE [LARGE SCALE GENOMIC DNA]</scope>
    <source>
        <strain evidence="7 8">CBS 15793</strain>
    </source>
</reference>
<keyword evidence="2" id="KW-0378">Hydrolase</keyword>
<accession>A0AAE9WEQ2</accession>
<dbReference type="Proteomes" id="UP001212411">
    <property type="component" value="Chromosome 2"/>
</dbReference>
<dbReference type="GO" id="GO:0003993">
    <property type="term" value="F:acid phosphatase activity"/>
    <property type="evidence" value="ECO:0007669"/>
    <property type="project" value="TreeGrafter"/>
</dbReference>
<dbReference type="Pfam" id="PF00328">
    <property type="entry name" value="His_Phos_2"/>
    <property type="match status" value="1"/>
</dbReference>
<feature type="chain" id="PRO_5042237235" evidence="6">
    <location>
        <begin position="21"/>
        <end position="461"/>
    </location>
</feature>
<evidence type="ECO:0000256" key="4">
    <source>
        <dbReference type="PIRSR" id="PIRSR000894-1"/>
    </source>
</evidence>
<comment type="similarity">
    <text evidence="1">Belongs to the histidine acid phosphatase family.</text>
</comment>
<organism evidence="7 8">
    <name type="scientific">Schizosaccharomyces osmophilus</name>
    <dbReference type="NCBI Taxonomy" id="2545709"/>
    <lineage>
        <taxon>Eukaryota</taxon>
        <taxon>Fungi</taxon>
        <taxon>Dikarya</taxon>
        <taxon>Ascomycota</taxon>
        <taxon>Taphrinomycotina</taxon>
        <taxon>Schizosaccharomycetes</taxon>
        <taxon>Schizosaccharomycetales</taxon>
        <taxon>Schizosaccharomycetaceae</taxon>
        <taxon>Schizosaccharomyces</taxon>
    </lineage>
</organism>
<keyword evidence="8" id="KW-1185">Reference proteome</keyword>
<keyword evidence="6" id="KW-0732">Signal</keyword>
<dbReference type="GeneID" id="80877035"/>
<proteinExistence type="inferred from homology"/>
<feature type="disulfide bond" evidence="5">
    <location>
        <begin position="60"/>
        <end position="391"/>
    </location>
</feature>
<name>A0AAE9WEQ2_9SCHI</name>
<evidence type="ECO:0000256" key="1">
    <source>
        <dbReference type="ARBA" id="ARBA00005375"/>
    </source>
</evidence>
<dbReference type="InterPro" id="IPR033379">
    <property type="entry name" value="Acid_Pase_AS"/>
</dbReference>
<dbReference type="InterPro" id="IPR016274">
    <property type="entry name" value="Histidine_acid_Pase_euk"/>
</dbReference>
<evidence type="ECO:0000256" key="2">
    <source>
        <dbReference type="ARBA" id="ARBA00022801"/>
    </source>
</evidence>
<dbReference type="InterPro" id="IPR029033">
    <property type="entry name" value="His_PPase_superfam"/>
</dbReference>
<evidence type="ECO:0000256" key="5">
    <source>
        <dbReference type="PIRSR" id="PIRSR000894-2"/>
    </source>
</evidence>
<feature type="signal peptide" evidence="6">
    <location>
        <begin position="1"/>
        <end position="20"/>
    </location>
</feature>
<dbReference type="CDD" id="cd07061">
    <property type="entry name" value="HP_HAP_like"/>
    <property type="match status" value="1"/>
</dbReference>